<proteinExistence type="predicted"/>
<gene>
    <name evidence="4" type="ORF">PZE19_25500</name>
</gene>
<feature type="domain" description="CAAX prenyl protease 2/Lysostaphin resistance protein A-like" evidence="3">
    <location>
        <begin position="110"/>
        <end position="192"/>
    </location>
</feature>
<evidence type="ECO:0000259" key="3">
    <source>
        <dbReference type="Pfam" id="PF02517"/>
    </source>
</evidence>
<feature type="transmembrane region" description="Helical" evidence="2">
    <location>
        <begin position="142"/>
        <end position="170"/>
    </location>
</feature>
<feature type="region of interest" description="Disordered" evidence="1">
    <location>
        <begin position="210"/>
        <end position="229"/>
    </location>
</feature>
<dbReference type="InterPro" id="IPR003675">
    <property type="entry name" value="Rce1/LyrA-like_dom"/>
</dbReference>
<dbReference type="Proteomes" id="UP001216907">
    <property type="component" value="Unassembled WGS sequence"/>
</dbReference>
<name>A0ABT6FHW0_9BACT</name>
<evidence type="ECO:0000313" key="4">
    <source>
        <dbReference type="EMBL" id="MDG3007134.1"/>
    </source>
</evidence>
<keyword evidence="2" id="KW-0812">Transmembrane</keyword>
<comment type="caution">
    <text evidence="4">The sequence shown here is derived from an EMBL/GenBank/DDBJ whole genome shotgun (WGS) entry which is preliminary data.</text>
</comment>
<keyword evidence="2" id="KW-1133">Transmembrane helix</keyword>
<keyword evidence="4" id="KW-0645">Protease</keyword>
<feature type="transmembrane region" description="Helical" evidence="2">
    <location>
        <begin position="60"/>
        <end position="81"/>
    </location>
</feature>
<feature type="region of interest" description="Disordered" evidence="1">
    <location>
        <begin position="1"/>
        <end position="21"/>
    </location>
</feature>
<feature type="transmembrane region" description="Helical" evidence="2">
    <location>
        <begin position="25"/>
        <end position="48"/>
    </location>
</feature>
<dbReference type="Pfam" id="PF02517">
    <property type="entry name" value="Rce1-like"/>
    <property type="match status" value="1"/>
</dbReference>
<keyword evidence="4" id="KW-0482">Metalloprotease</keyword>
<keyword evidence="4" id="KW-0378">Hydrolase</keyword>
<dbReference type="EMBL" id="JARRAG010000002">
    <property type="protein sequence ID" value="MDG3007134.1"/>
    <property type="molecule type" value="Genomic_DNA"/>
</dbReference>
<dbReference type="RefSeq" id="WP_277863423.1">
    <property type="nucleotide sequence ID" value="NZ_JARRAG010000002.1"/>
</dbReference>
<dbReference type="EC" id="3.4.-.-" evidence="4"/>
<evidence type="ECO:0000313" key="5">
    <source>
        <dbReference type="Proteomes" id="UP001216907"/>
    </source>
</evidence>
<keyword evidence="2" id="KW-0472">Membrane</keyword>
<sequence length="229" mass="24664">MQDRNDLSDSGELPGPDVEAPGHDAMMTLAVLFEGGLAPMSLVAGWLFGHPPLRHFGWDVDAALLGAAAALPPALLVIAMLHRPFPLFAGLRRTLDEEIVPLVDNCTWKDLVLIAVAMGVGQEMFFRGVLQPAISEMLGDAWGVALTSLLFGVLQPISVAFAFIGFLLGVYLGTLCLLTGNLLAAITCNGLYYFALLAYTVRPDDVDRLRENPIQPVPPDRSIDDPDAR</sequence>
<evidence type="ECO:0000256" key="1">
    <source>
        <dbReference type="SAM" id="MobiDB-lite"/>
    </source>
</evidence>
<feature type="transmembrane region" description="Helical" evidence="2">
    <location>
        <begin position="182"/>
        <end position="201"/>
    </location>
</feature>
<evidence type="ECO:0000256" key="2">
    <source>
        <dbReference type="SAM" id="Phobius"/>
    </source>
</evidence>
<accession>A0ABT6FHW0</accession>
<dbReference type="GO" id="GO:0008237">
    <property type="term" value="F:metallopeptidase activity"/>
    <property type="evidence" value="ECO:0007669"/>
    <property type="project" value="UniProtKB-KW"/>
</dbReference>
<reference evidence="4 5" key="1">
    <citation type="submission" date="2023-03" db="EMBL/GenBank/DDBJ databases">
        <title>Paludisphaera mucosa sp. nov. a novel planctomycete from northern fen.</title>
        <authorList>
            <person name="Ivanova A."/>
        </authorList>
    </citation>
    <scope>NUCLEOTIDE SEQUENCE [LARGE SCALE GENOMIC DNA]</scope>
    <source>
        <strain evidence="4 5">Pla2</strain>
    </source>
</reference>
<keyword evidence="5" id="KW-1185">Reference proteome</keyword>
<protein>
    <submittedName>
        <fullName evidence="4">CPBP family intramembrane metalloprotease</fullName>
        <ecNumber evidence="4">3.4.-.-</ecNumber>
    </submittedName>
</protein>
<organism evidence="4 5">
    <name type="scientific">Paludisphaera mucosa</name>
    <dbReference type="NCBI Taxonomy" id="3030827"/>
    <lineage>
        <taxon>Bacteria</taxon>
        <taxon>Pseudomonadati</taxon>
        <taxon>Planctomycetota</taxon>
        <taxon>Planctomycetia</taxon>
        <taxon>Isosphaerales</taxon>
        <taxon>Isosphaeraceae</taxon>
        <taxon>Paludisphaera</taxon>
    </lineage>
</organism>